<dbReference type="Proteomes" id="UP001162834">
    <property type="component" value="Chromosome"/>
</dbReference>
<name>A0A9E6XVH9_9ACTN</name>
<dbReference type="EMBL" id="CP087164">
    <property type="protein sequence ID" value="UGS35214.1"/>
    <property type="molecule type" value="Genomic_DNA"/>
</dbReference>
<dbReference type="PANTHER" id="PTHR35368:SF1">
    <property type="entry name" value="HYDROPEROXIDE REDUCTASE"/>
    <property type="match status" value="1"/>
</dbReference>
<organism evidence="1 2">
    <name type="scientific">Capillimicrobium parvum</name>
    <dbReference type="NCBI Taxonomy" id="2884022"/>
    <lineage>
        <taxon>Bacteria</taxon>
        <taxon>Bacillati</taxon>
        <taxon>Actinomycetota</taxon>
        <taxon>Thermoleophilia</taxon>
        <taxon>Solirubrobacterales</taxon>
        <taxon>Capillimicrobiaceae</taxon>
        <taxon>Capillimicrobium</taxon>
    </lineage>
</organism>
<dbReference type="Pfam" id="PF02566">
    <property type="entry name" value="OsmC"/>
    <property type="match status" value="1"/>
</dbReference>
<dbReference type="PANTHER" id="PTHR35368">
    <property type="entry name" value="HYDROPEROXIDE REDUCTASE"/>
    <property type="match status" value="1"/>
</dbReference>
<dbReference type="InterPro" id="IPR052924">
    <property type="entry name" value="OsmC/Ohr_hydroprdx_reductase"/>
</dbReference>
<dbReference type="SUPFAM" id="SSF82784">
    <property type="entry name" value="OsmC-like"/>
    <property type="match status" value="1"/>
</dbReference>
<evidence type="ECO:0000313" key="1">
    <source>
        <dbReference type="EMBL" id="UGS35214.1"/>
    </source>
</evidence>
<dbReference type="RefSeq" id="WP_259314878.1">
    <property type="nucleotide sequence ID" value="NZ_CP087164.1"/>
</dbReference>
<gene>
    <name evidence="1" type="ORF">DSM104329_01599</name>
</gene>
<accession>A0A9E6XVH9</accession>
<dbReference type="Gene3D" id="3.30.300.20">
    <property type="match status" value="1"/>
</dbReference>
<keyword evidence="2" id="KW-1185">Reference proteome</keyword>
<dbReference type="KEGG" id="sbae:DSM104329_01599"/>
<reference evidence="1" key="1">
    <citation type="journal article" date="2022" name="Int. J. Syst. Evol. Microbiol.">
        <title>Pseudomonas aegrilactucae sp. nov. and Pseudomonas morbosilactucae sp. nov., pathogens causing bacterial rot of lettuce in Japan.</title>
        <authorList>
            <person name="Sawada H."/>
            <person name="Fujikawa T."/>
            <person name="Satou M."/>
        </authorList>
    </citation>
    <scope>NUCLEOTIDE SEQUENCE</scope>
    <source>
        <strain evidence="1">0166_1</strain>
    </source>
</reference>
<dbReference type="InterPro" id="IPR036102">
    <property type="entry name" value="OsmC/Ohrsf"/>
</dbReference>
<proteinExistence type="predicted"/>
<evidence type="ECO:0008006" key="3">
    <source>
        <dbReference type="Google" id="ProtNLM"/>
    </source>
</evidence>
<dbReference type="InterPro" id="IPR003718">
    <property type="entry name" value="OsmC/Ohr_fam"/>
</dbReference>
<sequence length="189" mass="20476">MTQVQERVRNGVDTEQMFGTLDLLKQQPELAKFTFRARNRWIDGAHNRSTIQGFYAAGGEDTSREAAFAVDAGEPAILLGTDTGPNPAEHLLHALAACLTTSIVYVAAARKVRLTSVESVLEGDMDVQGALGLDDRHRNGFTSIRVAFRVEGDAPAEKLREVVARGRARSAVYDMVTHGVPVDVEVDAA</sequence>
<dbReference type="InterPro" id="IPR015946">
    <property type="entry name" value="KH_dom-like_a/b"/>
</dbReference>
<evidence type="ECO:0000313" key="2">
    <source>
        <dbReference type="Proteomes" id="UP001162834"/>
    </source>
</evidence>
<protein>
    <recommendedName>
        <fullName evidence="3">OsmC family peroxiredoxin</fullName>
    </recommendedName>
</protein>
<dbReference type="AlphaFoldDB" id="A0A9E6XVH9"/>